<dbReference type="RefSeq" id="XP_001642790.1">
    <property type="nucleotide sequence ID" value="XM_001642740.1"/>
</dbReference>
<evidence type="ECO:0000313" key="1">
    <source>
        <dbReference type="EMBL" id="EDO14932.1"/>
    </source>
</evidence>
<keyword evidence="2" id="KW-1185">Reference proteome</keyword>
<protein>
    <submittedName>
        <fullName evidence="1">Uncharacterized protein</fullName>
    </submittedName>
</protein>
<dbReference type="HOGENOM" id="CLU_040946_0_0_1"/>
<evidence type="ECO:0000313" key="2">
    <source>
        <dbReference type="Proteomes" id="UP000000267"/>
    </source>
</evidence>
<proteinExistence type="predicted"/>
<reference evidence="1 2" key="1">
    <citation type="journal article" date="2007" name="Proc. Natl. Acad. Sci. U.S.A.">
        <title>Independent sorting-out of thousands of duplicated gene pairs in two yeast species descended from a whole-genome duplication.</title>
        <authorList>
            <person name="Scannell D.R."/>
            <person name="Frank A.C."/>
            <person name="Conant G.C."/>
            <person name="Byrne K.P."/>
            <person name="Woolfit M."/>
            <person name="Wolfe K.H."/>
        </authorList>
    </citation>
    <scope>NUCLEOTIDE SEQUENCE [LARGE SCALE GENOMIC DNA]</scope>
    <source>
        <strain evidence="2">ATCC 22028 / DSM 70294 / BCRC 21397 / CBS 2163 / NBRC 10782 / NRRL Y-8283 / UCD 57-17</strain>
    </source>
</reference>
<accession>A7TS13</accession>
<sequence>MEDVYDYIEQCPTIYIMELPILINGLSENDTNHLSIQIYEDLYCKFLQYKNTLIETLKDCIIELQPDFKNTEFNDWNHIQKYLFYEIADNLSNFVKPKTEMLVIPMSFPKLYSELSDSYGFIGFKFKLKFSRFKLITDNGKPLEFIDKSDLLLTQCDTKLSTIWREPFEKEFIGTLSRTPKKENDNSSMFVLNNSPVPKNPKFLDIFRENSINTNESIAVPAVTKNPDVFQKNKKNKNMNKSNLISRESNIDTFPHLGETVKFTSSSGISTIRTHNDIFSAIHSGNMLPSALTQPTATTPIFEKPNPPIFKITETPDNSGLNKVQSLPPPTLLYFNPTSEDELNLSNKDKFKNGLKKFTGTILLKCIKDSRSKRSQNLITGLETIKTIDLMEQAPEIDISLKTYIKSKLLKFKRDYRYMKDVAKYCIEEYHETR</sequence>
<dbReference type="OrthoDB" id="4065251at2759"/>
<name>A7TS13_VANPO</name>
<gene>
    <name evidence="1" type="ORF">Kpol_385p1</name>
</gene>
<organism evidence="2">
    <name type="scientific">Vanderwaltozyma polyspora (strain ATCC 22028 / DSM 70294 / BCRC 21397 / CBS 2163 / NBRC 10782 / NRRL Y-8283 / UCD 57-17)</name>
    <name type="common">Kluyveromyces polysporus</name>
    <dbReference type="NCBI Taxonomy" id="436907"/>
    <lineage>
        <taxon>Eukaryota</taxon>
        <taxon>Fungi</taxon>
        <taxon>Dikarya</taxon>
        <taxon>Ascomycota</taxon>
        <taxon>Saccharomycotina</taxon>
        <taxon>Saccharomycetes</taxon>
        <taxon>Saccharomycetales</taxon>
        <taxon>Saccharomycetaceae</taxon>
        <taxon>Vanderwaltozyma</taxon>
    </lineage>
</organism>
<dbReference type="InParanoid" id="A7TS13"/>
<dbReference type="eggNOG" id="ENOG502S5VC">
    <property type="taxonomic scope" value="Eukaryota"/>
</dbReference>
<dbReference type="PhylomeDB" id="A7TS13"/>
<dbReference type="GeneID" id="5542970"/>
<dbReference type="Proteomes" id="UP000000267">
    <property type="component" value="Unassembled WGS sequence"/>
</dbReference>
<dbReference type="EMBL" id="DS480495">
    <property type="protein sequence ID" value="EDO14932.1"/>
    <property type="molecule type" value="Genomic_DNA"/>
</dbReference>
<dbReference type="KEGG" id="vpo:Kpol_385p1"/>
<dbReference type="AlphaFoldDB" id="A7TS13"/>